<name>A0A9W4SV94_9GLOM</name>
<dbReference type="Pfam" id="PF00240">
    <property type="entry name" value="ubiquitin"/>
    <property type="match status" value="1"/>
</dbReference>
<accession>A0A9W4SV94</accession>
<dbReference type="SUPFAM" id="SSF54236">
    <property type="entry name" value="Ubiquitin-like"/>
    <property type="match status" value="1"/>
</dbReference>
<evidence type="ECO:0000256" key="5">
    <source>
        <dbReference type="ARBA" id="ARBA00022801"/>
    </source>
</evidence>
<evidence type="ECO:0000259" key="9">
    <source>
        <dbReference type="PROSITE" id="PS50235"/>
    </source>
</evidence>
<dbReference type="PROSITE" id="PS00972">
    <property type="entry name" value="USP_1"/>
    <property type="match status" value="1"/>
</dbReference>
<dbReference type="EMBL" id="CAMKVN010002853">
    <property type="protein sequence ID" value="CAI2182853.1"/>
    <property type="molecule type" value="Genomic_DNA"/>
</dbReference>
<comment type="catalytic activity">
    <reaction evidence="1">
        <text>Thiol-dependent hydrolysis of ester, thioester, amide, peptide and isopeptide bonds formed by the C-terminal Gly of ubiquitin (a 76-residue protein attached to proteins as an intracellular targeting signal).</text>
        <dbReference type="EC" id="3.4.19.12"/>
    </reaction>
</comment>
<keyword evidence="4" id="KW-0833">Ubl conjugation pathway</keyword>
<dbReference type="InterPro" id="IPR029071">
    <property type="entry name" value="Ubiquitin-like_domsf"/>
</dbReference>
<protein>
    <recommendedName>
        <fullName evidence="2">ubiquitinyl hydrolase 1</fullName>
        <ecNumber evidence="2">3.4.19.12</ecNumber>
    </recommendedName>
</protein>
<dbReference type="PROSITE" id="PS50235">
    <property type="entry name" value="USP_3"/>
    <property type="match status" value="1"/>
</dbReference>
<feature type="domain" description="USP" evidence="9">
    <location>
        <begin position="105"/>
        <end position="465"/>
    </location>
</feature>
<evidence type="ECO:0000313" key="10">
    <source>
        <dbReference type="EMBL" id="CAI2182853.1"/>
    </source>
</evidence>
<dbReference type="InterPro" id="IPR000626">
    <property type="entry name" value="Ubiquitin-like_dom"/>
</dbReference>
<evidence type="ECO:0000256" key="3">
    <source>
        <dbReference type="ARBA" id="ARBA00022670"/>
    </source>
</evidence>
<dbReference type="EC" id="3.4.19.12" evidence="2"/>
<gene>
    <name evidence="10" type="ORF">FWILDA_LOCUS10785</name>
</gene>
<keyword evidence="11" id="KW-1185">Reference proteome</keyword>
<evidence type="ECO:0000256" key="7">
    <source>
        <dbReference type="SAM" id="MobiDB-lite"/>
    </source>
</evidence>
<evidence type="ECO:0000256" key="6">
    <source>
        <dbReference type="ARBA" id="ARBA00022807"/>
    </source>
</evidence>
<dbReference type="GO" id="GO:0070628">
    <property type="term" value="F:proteasome binding"/>
    <property type="evidence" value="ECO:0007669"/>
    <property type="project" value="TreeGrafter"/>
</dbReference>
<dbReference type="PANTHER" id="PTHR43982">
    <property type="entry name" value="UBIQUITIN CARBOXYL-TERMINAL HYDROLASE"/>
    <property type="match status" value="1"/>
</dbReference>
<dbReference type="GO" id="GO:0004843">
    <property type="term" value="F:cysteine-type deubiquitinase activity"/>
    <property type="evidence" value="ECO:0007669"/>
    <property type="project" value="UniProtKB-EC"/>
</dbReference>
<keyword evidence="6" id="KW-0788">Thiol protease</keyword>
<dbReference type="GO" id="GO:0016579">
    <property type="term" value="P:protein deubiquitination"/>
    <property type="evidence" value="ECO:0007669"/>
    <property type="project" value="InterPro"/>
</dbReference>
<dbReference type="PROSITE" id="PS50053">
    <property type="entry name" value="UBIQUITIN_2"/>
    <property type="match status" value="1"/>
</dbReference>
<evidence type="ECO:0000256" key="2">
    <source>
        <dbReference type="ARBA" id="ARBA00012759"/>
    </source>
</evidence>
<dbReference type="InterPro" id="IPR018200">
    <property type="entry name" value="USP_CS"/>
</dbReference>
<evidence type="ECO:0000256" key="4">
    <source>
        <dbReference type="ARBA" id="ARBA00022786"/>
    </source>
</evidence>
<dbReference type="SMART" id="SM00213">
    <property type="entry name" value="UBQ"/>
    <property type="match status" value="1"/>
</dbReference>
<reference evidence="10" key="1">
    <citation type="submission" date="2022-08" db="EMBL/GenBank/DDBJ databases">
        <authorList>
            <person name="Kallberg Y."/>
            <person name="Tangrot J."/>
            <person name="Rosling A."/>
        </authorList>
    </citation>
    <scope>NUCLEOTIDE SEQUENCE</scope>
    <source>
        <strain evidence="10">Wild A</strain>
    </source>
</reference>
<evidence type="ECO:0000313" key="11">
    <source>
        <dbReference type="Proteomes" id="UP001153678"/>
    </source>
</evidence>
<dbReference type="PANTHER" id="PTHR43982:SF1">
    <property type="entry name" value="UBIQUITIN CARBOXYL-TERMINAL HYDROLASE 14"/>
    <property type="match status" value="1"/>
</dbReference>
<dbReference type="Pfam" id="PF00443">
    <property type="entry name" value="UCH"/>
    <property type="match status" value="1"/>
</dbReference>
<proteinExistence type="predicted"/>
<dbReference type="CDD" id="cd16104">
    <property type="entry name" value="Ubl_USP14_like"/>
    <property type="match status" value="1"/>
</dbReference>
<keyword evidence="3" id="KW-0645">Protease</keyword>
<dbReference type="InterPro" id="IPR001394">
    <property type="entry name" value="Peptidase_C19_UCH"/>
</dbReference>
<comment type="caution">
    <text evidence="10">The sequence shown here is derived from an EMBL/GenBank/DDBJ whole genome shotgun (WGS) entry which is preliminary data.</text>
</comment>
<dbReference type="InterPro" id="IPR038765">
    <property type="entry name" value="Papain-like_cys_pep_sf"/>
</dbReference>
<evidence type="ECO:0000256" key="1">
    <source>
        <dbReference type="ARBA" id="ARBA00000707"/>
    </source>
</evidence>
<dbReference type="GO" id="GO:0043161">
    <property type="term" value="P:proteasome-mediated ubiquitin-dependent protein catabolic process"/>
    <property type="evidence" value="ECO:0007669"/>
    <property type="project" value="InterPro"/>
</dbReference>
<dbReference type="OrthoDB" id="333239at2759"/>
<dbReference type="InterPro" id="IPR028889">
    <property type="entry name" value="USP"/>
</dbReference>
<feature type="region of interest" description="Disordered" evidence="7">
    <location>
        <begin position="373"/>
        <end position="396"/>
    </location>
</feature>
<dbReference type="InterPro" id="IPR044635">
    <property type="entry name" value="UBP14-like"/>
</dbReference>
<evidence type="ECO:0000259" key="8">
    <source>
        <dbReference type="PROSITE" id="PS50053"/>
    </source>
</evidence>
<sequence>MSSVKVIVTWSGQKFELEIEDDESVDSLKAKMYSLTNVEPDRQKLLFKGKLLTEYSDLSALNIKEGSKLMMMGTIGELPTEPKEKTLFYEDMTDKQRAETLKLPSGLENLGNTCYMNATLQCLRAIPELQESLNSFTGREAGSNVLQRNLTVSLRDLYHQMNQTTESYSPQSFLQVLRSAFPQFAQRNASGFMQQDADECWSQIISSLHQANVIIPKQDSNSSPIEGSFIDRYMKGEFTSTIKCLDAPEEEEVVTKEYFFKLNCHIRVTTNFLQNGITGALDENIEKTSPTLGRNATYSKSLRINRLPSYLTVQFVRFYWKTDRNIKILRKVKFPMELDVTEFCTDELKNKILPVRNSLLELEKERASSKRKAKLAENFSSQNATDSTNETNKETTNVEELEKIKKLIDPELAKDVGANVSGLYELYEWIKYDDDKVSIVTEEDIQKLDGGGDWHIAYILLYKSKQIA</sequence>
<dbReference type="Gene3D" id="3.10.20.90">
    <property type="entry name" value="Phosphatidylinositol 3-kinase Catalytic Subunit, Chain A, domain 1"/>
    <property type="match status" value="1"/>
</dbReference>
<dbReference type="Proteomes" id="UP001153678">
    <property type="component" value="Unassembled WGS sequence"/>
</dbReference>
<dbReference type="GO" id="GO:0061136">
    <property type="term" value="P:regulation of proteasomal protein catabolic process"/>
    <property type="evidence" value="ECO:0007669"/>
    <property type="project" value="TreeGrafter"/>
</dbReference>
<feature type="domain" description="Ubiquitin-like" evidence="8">
    <location>
        <begin position="1"/>
        <end position="72"/>
    </location>
</feature>
<organism evidence="10 11">
    <name type="scientific">Funneliformis geosporum</name>
    <dbReference type="NCBI Taxonomy" id="1117311"/>
    <lineage>
        <taxon>Eukaryota</taxon>
        <taxon>Fungi</taxon>
        <taxon>Fungi incertae sedis</taxon>
        <taxon>Mucoromycota</taxon>
        <taxon>Glomeromycotina</taxon>
        <taxon>Glomeromycetes</taxon>
        <taxon>Glomerales</taxon>
        <taxon>Glomeraceae</taxon>
        <taxon>Funneliformis</taxon>
    </lineage>
</organism>
<dbReference type="SUPFAM" id="SSF54001">
    <property type="entry name" value="Cysteine proteinases"/>
    <property type="match status" value="1"/>
</dbReference>
<keyword evidence="5" id="KW-0378">Hydrolase</keyword>
<dbReference type="AlphaFoldDB" id="A0A9W4SV94"/>
<dbReference type="Gene3D" id="3.90.70.10">
    <property type="entry name" value="Cysteine proteinases"/>
    <property type="match status" value="1"/>
</dbReference>